<dbReference type="Gene3D" id="1.25.40.10">
    <property type="entry name" value="Tetratricopeptide repeat domain"/>
    <property type="match status" value="1"/>
</dbReference>
<dbReference type="EMBL" id="SMCP01000001">
    <property type="protein sequence ID" value="TCV89736.1"/>
    <property type="molecule type" value="Genomic_DNA"/>
</dbReference>
<accession>A0A4R3YCJ4</accession>
<gene>
    <name evidence="3" type="ORF">EDC16_10143</name>
    <name evidence="4" type="ORF">FHQ21_00230</name>
</gene>
<evidence type="ECO:0000313" key="3">
    <source>
        <dbReference type="EMBL" id="TCV89736.1"/>
    </source>
</evidence>
<evidence type="ECO:0000313" key="6">
    <source>
        <dbReference type="Proteomes" id="UP000305526"/>
    </source>
</evidence>
<dbReference type="Pfam" id="PF13371">
    <property type="entry name" value="TPR_9"/>
    <property type="match status" value="1"/>
</dbReference>
<keyword evidence="6" id="KW-1185">Reference proteome</keyword>
<name>A0A4R3YCJ4_9PAST</name>
<dbReference type="EMBL" id="VDGV01000003">
    <property type="protein sequence ID" value="TNG93703.1"/>
    <property type="molecule type" value="Genomic_DNA"/>
</dbReference>
<proteinExistence type="inferred from homology"/>
<organism evidence="3 5">
    <name type="scientific">Testudinibacter aquarius</name>
    <dbReference type="NCBI Taxonomy" id="1524974"/>
    <lineage>
        <taxon>Bacteria</taxon>
        <taxon>Pseudomonadati</taxon>
        <taxon>Pseudomonadota</taxon>
        <taxon>Gammaproteobacteria</taxon>
        <taxon>Pasteurellales</taxon>
        <taxon>Pasteurellaceae</taxon>
        <taxon>Testudinibacter</taxon>
    </lineage>
</organism>
<dbReference type="Pfam" id="PF13369">
    <property type="entry name" value="Transglut_core2"/>
    <property type="match status" value="1"/>
</dbReference>
<reference evidence="4 6" key="2">
    <citation type="submission" date="2019-05" db="EMBL/GenBank/DDBJ databases">
        <title>Pasteurellaceae isolates from reptiles.</title>
        <authorList>
            <person name="Bojesen A.M."/>
            <person name="Lund E."/>
        </authorList>
    </citation>
    <scope>NUCLEOTIDE SEQUENCE [LARGE SCALE GENOMIC DNA]</scope>
    <source>
        <strain evidence="4 6">ELNT2x</strain>
    </source>
</reference>
<evidence type="ECO:0000313" key="5">
    <source>
        <dbReference type="Proteomes" id="UP000294619"/>
    </source>
</evidence>
<protein>
    <submittedName>
        <fullName evidence="3">Regulator of sirC expression with transglutaminase-like and TPR domain</fullName>
    </submittedName>
    <submittedName>
        <fullName evidence="4">Tetratricopeptide repeat protein</fullName>
    </submittedName>
</protein>
<evidence type="ECO:0000256" key="1">
    <source>
        <dbReference type="ARBA" id="ARBA00007100"/>
    </source>
</evidence>
<dbReference type="Proteomes" id="UP000305526">
    <property type="component" value="Unassembled WGS sequence"/>
</dbReference>
<feature type="domain" description="Protein SirB1 N-terminal" evidence="2">
    <location>
        <begin position="38"/>
        <end position="176"/>
    </location>
</feature>
<dbReference type="SUPFAM" id="SSF48452">
    <property type="entry name" value="TPR-like"/>
    <property type="match status" value="1"/>
</dbReference>
<dbReference type="RefSeq" id="WP_132964213.1">
    <property type="nucleotide sequence ID" value="NZ_LEKL01000015.1"/>
</dbReference>
<dbReference type="InterPro" id="IPR011990">
    <property type="entry name" value="TPR-like_helical_dom_sf"/>
</dbReference>
<sequence>MIILDEEERTLQKALMVRMVELYKVVNENPKSSSIWGRLGHMVRKVHLMIDKTQDPKMQIHQLLQLVYGEWGFHCNPNNHFAADAMLIDQLLEKQSGTASSLSALVLYLAESLNLPVFPVNFPTQVLLRADVNNETAFINPWDGEYLFHDTLDKWIEGYVGFGLYPDNEDLAVADPDILQEHFVQNLKNALIREGRGSEALRLIEWCLRRQPNNPYEIRDRGLVLASMDCYHAALADFDYFIEQCPDDPTSDLLRDQLLGGMVQEYSIH</sequence>
<reference evidence="3 5" key="1">
    <citation type="submission" date="2019-03" db="EMBL/GenBank/DDBJ databases">
        <title>Genomic Encyclopedia of Type Strains, Phase IV (KMG-IV): sequencing the most valuable type-strain genomes for metagenomic binning, comparative biology and taxonomic classification.</title>
        <authorList>
            <person name="Goeker M."/>
        </authorList>
    </citation>
    <scope>NUCLEOTIDE SEQUENCE [LARGE SCALE GENOMIC DNA]</scope>
    <source>
        <strain evidence="3 5">DSM 28140</strain>
    </source>
</reference>
<comment type="caution">
    <text evidence="3">The sequence shown here is derived from an EMBL/GenBank/DDBJ whole genome shotgun (WGS) entry which is preliminary data.</text>
</comment>
<evidence type="ECO:0000313" key="4">
    <source>
        <dbReference type="EMBL" id="TNG93703.1"/>
    </source>
</evidence>
<dbReference type="InterPro" id="IPR032698">
    <property type="entry name" value="SirB1_N"/>
</dbReference>
<comment type="similarity">
    <text evidence="1">Belongs to the UPF0162 family.</text>
</comment>
<dbReference type="AlphaFoldDB" id="A0A4R3YCJ4"/>
<dbReference type="Proteomes" id="UP000294619">
    <property type="component" value="Unassembled WGS sequence"/>
</dbReference>
<evidence type="ECO:0000259" key="2">
    <source>
        <dbReference type="Pfam" id="PF13369"/>
    </source>
</evidence>